<organism evidence="3 4">
    <name type="scientific">Geodermatophilus arenarius</name>
    <dbReference type="NCBI Taxonomy" id="1137990"/>
    <lineage>
        <taxon>Bacteria</taxon>
        <taxon>Bacillati</taxon>
        <taxon>Actinomycetota</taxon>
        <taxon>Actinomycetes</taxon>
        <taxon>Geodermatophilales</taxon>
        <taxon>Geodermatophilaceae</taxon>
        <taxon>Geodermatophilus</taxon>
    </lineage>
</organism>
<evidence type="ECO:0000313" key="4">
    <source>
        <dbReference type="Proteomes" id="UP001596025"/>
    </source>
</evidence>
<feature type="region of interest" description="Disordered" evidence="1">
    <location>
        <begin position="1"/>
        <end position="21"/>
    </location>
</feature>
<dbReference type="RefSeq" id="WP_387992181.1">
    <property type="nucleotide sequence ID" value="NZ_JBHSGR010000023.1"/>
</dbReference>
<feature type="transmembrane region" description="Helical" evidence="2">
    <location>
        <begin position="114"/>
        <end position="136"/>
    </location>
</feature>
<feature type="transmembrane region" description="Helical" evidence="2">
    <location>
        <begin position="171"/>
        <end position="187"/>
    </location>
</feature>
<name>A0ABV9LPI4_9ACTN</name>
<sequence length="191" mass="19447">MTTTLPTPAPAATRPRTGARAGTRAGAAALVAAGISVAVGVTQLLHPQDTDPAIEPRTAAILVGTAVMLWALPVLHLHLAALAGTRWPAIAASTGTVLLSGGMLSSVVNGEDLAFFPAVALVANALWFLGSVALAVGLWRSGRVSRPLVALLPLVTPVFLFLSQTGGGVPVGAYLAVVGWLLLRGQLDRRA</sequence>
<evidence type="ECO:0000256" key="1">
    <source>
        <dbReference type="SAM" id="MobiDB-lite"/>
    </source>
</evidence>
<keyword evidence="2" id="KW-1133">Transmembrane helix</keyword>
<dbReference type="EMBL" id="JBHSGR010000023">
    <property type="protein sequence ID" value="MFC4695383.1"/>
    <property type="molecule type" value="Genomic_DNA"/>
</dbReference>
<evidence type="ECO:0000313" key="3">
    <source>
        <dbReference type="EMBL" id="MFC4695383.1"/>
    </source>
</evidence>
<evidence type="ECO:0008006" key="5">
    <source>
        <dbReference type="Google" id="ProtNLM"/>
    </source>
</evidence>
<feature type="transmembrane region" description="Helical" evidence="2">
    <location>
        <begin position="58"/>
        <end position="77"/>
    </location>
</feature>
<keyword evidence="2" id="KW-0472">Membrane</keyword>
<reference evidence="4" key="1">
    <citation type="journal article" date="2019" name="Int. J. Syst. Evol. Microbiol.">
        <title>The Global Catalogue of Microorganisms (GCM) 10K type strain sequencing project: providing services to taxonomists for standard genome sequencing and annotation.</title>
        <authorList>
            <consortium name="The Broad Institute Genomics Platform"/>
            <consortium name="The Broad Institute Genome Sequencing Center for Infectious Disease"/>
            <person name="Wu L."/>
            <person name="Ma J."/>
        </authorList>
    </citation>
    <scope>NUCLEOTIDE SEQUENCE [LARGE SCALE GENOMIC DNA]</scope>
    <source>
        <strain evidence="4">CCUG 62763</strain>
    </source>
</reference>
<proteinExistence type="predicted"/>
<feature type="transmembrane region" description="Helical" evidence="2">
    <location>
        <begin position="89"/>
        <end position="108"/>
    </location>
</feature>
<accession>A0ABV9LPI4</accession>
<dbReference type="Proteomes" id="UP001596025">
    <property type="component" value="Unassembled WGS sequence"/>
</dbReference>
<comment type="caution">
    <text evidence="3">The sequence shown here is derived from an EMBL/GenBank/DDBJ whole genome shotgun (WGS) entry which is preliminary data.</text>
</comment>
<keyword evidence="4" id="KW-1185">Reference proteome</keyword>
<evidence type="ECO:0000256" key="2">
    <source>
        <dbReference type="SAM" id="Phobius"/>
    </source>
</evidence>
<keyword evidence="2" id="KW-0812">Transmembrane</keyword>
<gene>
    <name evidence="3" type="ORF">ACFO3M_18425</name>
</gene>
<feature type="transmembrane region" description="Helical" evidence="2">
    <location>
        <begin position="148"/>
        <end position="165"/>
    </location>
</feature>
<feature type="transmembrane region" description="Helical" evidence="2">
    <location>
        <begin position="25"/>
        <end position="46"/>
    </location>
</feature>
<protein>
    <recommendedName>
        <fullName evidence="5">Integral membrane protein</fullName>
    </recommendedName>
</protein>